<evidence type="ECO:0000259" key="6">
    <source>
        <dbReference type="Pfam" id="PF02776"/>
    </source>
</evidence>
<dbReference type="Pfam" id="PF02775">
    <property type="entry name" value="TPP_enzyme_C"/>
    <property type="match status" value="1"/>
</dbReference>
<dbReference type="Gene3D" id="3.40.50.970">
    <property type="match status" value="2"/>
</dbReference>
<dbReference type="GO" id="GO:0005948">
    <property type="term" value="C:acetolactate synthase complex"/>
    <property type="evidence" value="ECO:0007669"/>
    <property type="project" value="TreeGrafter"/>
</dbReference>
<dbReference type="GO" id="GO:0050660">
    <property type="term" value="F:flavin adenine dinucleotide binding"/>
    <property type="evidence" value="ECO:0007669"/>
    <property type="project" value="TreeGrafter"/>
</dbReference>
<dbReference type="Gene3D" id="3.40.50.1220">
    <property type="entry name" value="TPP-binding domain"/>
    <property type="match status" value="1"/>
</dbReference>
<dbReference type="GO" id="GO:0009097">
    <property type="term" value="P:isoleucine biosynthetic process"/>
    <property type="evidence" value="ECO:0007669"/>
    <property type="project" value="TreeGrafter"/>
</dbReference>
<dbReference type="InterPro" id="IPR012001">
    <property type="entry name" value="Thiamin_PyroP_enz_TPP-bd_dom"/>
</dbReference>
<evidence type="ECO:0000256" key="3">
    <source>
        <dbReference type="RuleBase" id="RU362132"/>
    </source>
</evidence>
<feature type="domain" description="Thiamine pyrophosphate enzyme central" evidence="4">
    <location>
        <begin position="204"/>
        <end position="338"/>
    </location>
</feature>
<dbReference type="GO" id="GO:0003984">
    <property type="term" value="F:acetolactate synthase activity"/>
    <property type="evidence" value="ECO:0007669"/>
    <property type="project" value="TreeGrafter"/>
</dbReference>
<dbReference type="InterPro" id="IPR011766">
    <property type="entry name" value="TPP_enzyme_TPP-bd"/>
</dbReference>
<dbReference type="AlphaFoldDB" id="A0A1F7H0A7"/>
<protein>
    <recommendedName>
        <fullName evidence="9">Acetolactate synthase</fullName>
    </recommendedName>
</protein>
<proteinExistence type="inferred from homology"/>
<dbReference type="SUPFAM" id="SSF52467">
    <property type="entry name" value="DHS-like NAD/FAD-binding domain"/>
    <property type="match status" value="1"/>
</dbReference>
<dbReference type="PANTHER" id="PTHR18968">
    <property type="entry name" value="THIAMINE PYROPHOSPHATE ENZYMES"/>
    <property type="match status" value="1"/>
</dbReference>
<dbReference type="Pfam" id="PF00205">
    <property type="entry name" value="TPP_enzyme_M"/>
    <property type="match status" value="1"/>
</dbReference>
<dbReference type="CDD" id="cd07035">
    <property type="entry name" value="TPP_PYR_POX_like"/>
    <property type="match status" value="1"/>
</dbReference>
<organism evidence="7 8">
    <name type="scientific">Candidatus Roizmanbacteria bacterium RIFCSPHIGHO2_02_FULL_38_11</name>
    <dbReference type="NCBI Taxonomy" id="1802039"/>
    <lineage>
        <taxon>Bacteria</taxon>
        <taxon>Candidatus Roizmaniibacteriota</taxon>
    </lineage>
</organism>
<evidence type="ECO:0008006" key="9">
    <source>
        <dbReference type="Google" id="ProtNLM"/>
    </source>
</evidence>
<dbReference type="GO" id="GO:0030976">
    <property type="term" value="F:thiamine pyrophosphate binding"/>
    <property type="evidence" value="ECO:0007669"/>
    <property type="project" value="InterPro"/>
</dbReference>
<evidence type="ECO:0000256" key="2">
    <source>
        <dbReference type="ARBA" id="ARBA00023052"/>
    </source>
</evidence>
<evidence type="ECO:0000313" key="8">
    <source>
        <dbReference type="Proteomes" id="UP000177913"/>
    </source>
</evidence>
<reference evidence="7 8" key="1">
    <citation type="journal article" date="2016" name="Nat. Commun.">
        <title>Thousands of microbial genomes shed light on interconnected biogeochemical processes in an aquifer system.</title>
        <authorList>
            <person name="Anantharaman K."/>
            <person name="Brown C.T."/>
            <person name="Hug L.A."/>
            <person name="Sharon I."/>
            <person name="Castelle C.J."/>
            <person name="Probst A.J."/>
            <person name="Thomas B.C."/>
            <person name="Singh A."/>
            <person name="Wilkins M.J."/>
            <person name="Karaoz U."/>
            <person name="Brodie E.L."/>
            <person name="Williams K.H."/>
            <person name="Hubbard S.S."/>
            <person name="Banfield J.F."/>
        </authorList>
    </citation>
    <scope>NUCLEOTIDE SEQUENCE [LARGE SCALE GENOMIC DNA]</scope>
</reference>
<evidence type="ECO:0000313" key="7">
    <source>
        <dbReference type="EMBL" id="OGK24236.1"/>
    </source>
</evidence>
<dbReference type="GO" id="GO:0000287">
    <property type="term" value="F:magnesium ion binding"/>
    <property type="evidence" value="ECO:0007669"/>
    <property type="project" value="InterPro"/>
</dbReference>
<dbReference type="InterPro" id="IPR029035">
    <property type="entry name" value="DHS-like_NAD/FAD-binding_dom"/>
</dbReference>
<dbReference type="InterPro" id="IPR012000">
    <property type="entry name" value="Thiamin_PyroP_enz_cen_dom"/>
</dbReference>
<name>A0A1F7H0A7_9BACT</name>
<keyword evidence="2 3" id="KW-0786">Thiamine pyrophosphate</keyword>
<dbReference type="Pfam" id="PF02776">
    <property type="entry name" value="TPP_enzyme_N"/>
    <property type="match status" value="1"/>
</dbReference>
<gene>
    <name evidence="7" type="ORF">A3C25_05915</name>
</gene>
<feature type="domain" description="Thiamine pyrophosphate enzyme N-terminal TPP-binding" evidence="6">
    <location>
        <begin position="3"/>
        <end position="116"/>
    </location>
</feature>
<dbReference type="InterPro" id="IPR029061">
    <property type="entry name" value="THDP-binding"/>
</dbReference>
<evidence type="ECO:0000259" key="5">
    <source>
        <dbReference type="Pfam" id="PF02775"/>
    </source>
</evidence>
<dbReference type="SUPFAM" id="SSF52518">
    <property type="entry name" value="Thiamin diphosphate-binding fold (THDP-binding)"/>
    <property type="match status" value="2"/>
</dbReference>
<dbReference type="InterPro" id="IPR045229">
    <property type="entry name" value="TPP_enz"/>
</dbReference>
<dbReference type="FunFam" id="3.40.50.970:FF:000007">
    <property type="entry name" value="Acetolactate synthase"/>
    <property type="match status" value="1"/>
</dbReference>
<evidence type="ECO:0000259" key="4">
    <source>
        <dbReference type="Pfam" id="PF00205"/>
    </source>
</evidence>
<comment type="caution">
    <text evidence="7">The sequence shown here is derived from an EMBL/GenBank/DDBJ whole genome shotgun (WGS) entry which is preliminary data.</text>
</comment>
<dbReference type="GO" id="GO:0009099">
    <property type="term" value="P:L-valine biosynthetic process"/>
    <property type="evidence" value="ECO:0007669"/>
    <property type="project" value="TreeGrafter"/>
</dbReference>
<accession>A0A1F7H0A7</accession>
<dbReference type="EMBL" id="MFZO01000037">
    <property type="protein sequence ID" value="OGK24236.1"/>
    <property type="molecule type" value="Genomic_DNA"/>
</dbReference>
<dbReference type="Proteomes" id="UP000177913">
    <property type="component" value="Unassembled WGS sequence"/>
</dbReference>
<evidence type="ECO:0000256" key="1">
    <source>
        <dbReference type="ARBA" id="ARBA00007812"/>
    </source>
</evidence>
<dbReference type="PANTHER" id="PTHR18968:SF142">
    <property type="entry name" value="ACETOLACTATE SYNTHASE"/>
    <property type="match status" value="1"/>
</dbReference>
<comment type="similarity">
    <text evidence="1 3">Belongs to the TPP enzyme family.</text>
</comment>
<dbReference type="CDD" id="cd00568">
    <property type="entry name" value="TPP_enzymes"/>
    <property type="match status" value="1"/>
</dbReference>
<feature type="domain" description="Thiamine pyrophosphate enzyme TPP-binding" evidence="5">
    <location>
        <begin position="413"/>
        <end position="556"/>
    </location>
</feature>
<sequence>MIKVADYIFDILHKQGLTHIFVLSGGGNIHLIDSVGKSKLQYICNHHEQACATAAEGYARLRGDFGACLVTTGPGGTNAITGMLGAWLDSIPMLVISGQARRELIGAGPNKMGLRQLGPQEINIIDIVKTITKYAVTVMEPNDIKYHLEKALYLARTGRQGPVWLDIPLDVQGSFIDERKLRSFNPKELRSPYETDKPKLKKIVKKTLEKIANSERPVIYAGNGIRLAGVAEEFLALVEKLKIPVVTSYVGYDLIPSSHPYFFGRSHVLGQRAANFIVQNSDVFLSMGARLDILTVGFTYKAYARNSYKIMVDVDKKEINKPILSIDLAVNYDAKDFILEMLRQLKEKPMKLKINKWLKYGRDLNKKYLVVHKEYWKERKYVNPYCFIEAIGKILKPGEIIVESDGVGPLNCMYQAFYVKPNQRIILNLGCAQMGYGLPAAIGAAFAAKGKRIICLEGDGSLQLNIHELQVMKHHNLNIKLFVYSNDGYLSIKNTQIGLFGGKFVATDSKSGVSCPDYVRVGKAYGIKTIRIHNHQDMVKKINYVLNYQGPILCDINAVRELMLSPKLTTKKTADGRFVSPPLEDMGPFLARDEFEKNMLIPLWKE</sequence>